<proteinExistence type="predicted"/>
<dbReference type="EMBL" id="CP012381">
    <property type="protein sequence ID" value="ALI52649.1"/>
    <property type="molecule type" value="Genomic_DNA"/>
</dbReference>
<dbReference type="OrthoDB" id="9905914at2"/>
<reference evidence="3" key="4">
    <citation type="journal article" date="2018" name="Front. Microbiol.">
        <title>Comparative Genomics of Completely Sequenced Lactobacillus helveticus Genomes Provides Insights into Strain-Specific Genes and Resolves Metagenomics Data Down to the Strain Level.</title>
        <authorList>
            <person name="Schmid M."/>
            <person name="Muri J."/>
            <person name="Melidis D."/>
            <person name="Varadarajan A.R."/>
            <person name="Somerville V."/>
            <person name="Wicki A."/>
            <person name="Moser A."/>
            <person name="Bourqui M."/>
            <person name="Wenzel C."/>
            <person name="Eugster-Meier E."/>
            <person name="Frey J.E."/>
            <person name="Irmler S."/>
            <person name="Ahrens C.H."/>
        </authorList>
    </citation>
    <scope>NUCLEOTIDE SEQUENCE</scope>
    <source>
        <strain evidence="3">FAM8105</strain>
    </source>
</reference>
<dbReference type="Proteomes" id="UP000267945">
    <property type="component" value="Chromosome"/>
</dbReference>
<dbReference type="Proteomes" id="UP000234562">
    <property type="component" value="Chromosome"/>
</dbReference>
<dbReference type="EMBL" id="CP015496">
    <property type="protein sequence ID" value="AUI74333.1"/>
    <property type="molecule type" value="Genomic_DNA"/>
</dbReference>
<keyword evidence="1" id="KW-0812">Transmembrane</keyword>
<dbReference type="AlphaFoldDB" id="A0A1B2IPG6"/>
<evidence type="ECO:0000313" key="6">
    <source>
        <dbReference type="Proteomes" id="UP000234562"/>
    </source>
</evidence>
<evidence type="ECO:0000313" key="2">
    <source>
        <dbReference type="EMBL" id="ALI52649.1"/>
    </source>
</evidence>
<dbReference type="EMBL" id="CP019581">
    <property type="protein sequence ID" value="AZK90742.1"/>
    <property type="molecule type" value="Genomic_DNA"/>
</dbReference>
<evidence type="ECO:0000313" key="7">
    <source>
        <dbReference type="Proteomes" id="UP000267945"/>
    </source>
</evidence>
<evidence type="ECO:0000256" key="1">
    <source>
        <dbReference type="SAM" id="Phobius"/>
    </source>
</evidence>
<accession>A0A1B2IPG6</accession>
<evidence type="ECO:0000313" key="3">
    <source>
        <dbReference type="EMBL" id="AUI74333.1"/>
    </source>
</evidence>
<keyword evidence="1" id="KW-1133">Transmembrane helix</keyword>
<protein>
    <submittedName>
        <fullName evidence="3">Uncharacterized protein</fullName>
    </submittedName>
</protein>
<feature type="transmembrane region" description="Helical" evidence="1">
    <location>
        <begin position="42"/>
        <end position="62"/>
    </location>
</feature>
<evidence type="ECO:0000313" key="4">
    <source>
        <dbReference type="EMBL" id="AZK90742.1"/>
    </source>
</evidence>
<organism evidence="3 6">
    <name type="scientific">Lactobacillus helveticus</name>
    <name type="common">Lactobacillus suntoryeus</name>
    <dbReference type="NCBI Taxonomy" id="1587"/>
    <lineage>
        <taxon>Bacteria</taxon>
        <taxon>Bacillati</taxon>
        <taxon>Bacillota</taxon>
        <taxon>Bacilli</taxon>
        <taxon>Lactobacillales</taxon>
        <taxon>Lactobacillaceae</taxon>
        <taxon>Lactobacillus</taxon>
    </lineage>
</organism>
<feature type="transmembrane region" description="Helical" evidence="1">
    <location>
        <begin position="100"/>
        <end position="120"/>
    </location>
</feature>
<keyword evidence="1" id="KW-0472">Membrane</keyword>
<feature type="transmembrane region" description="Helical" evidence="1">
    <location>
        <begin position="132"/>
        <end position="153"/>
    </location>
</feature>
<gene>
    <name evidence="2" type="ORF">ALV80_05975</name>
    <name evidence="4" type="ORF">LH5_00481</name>
    <name evidence="3" type="ORF">Lh8105_05750</name>
</gene>
<name>A0A1B2IPG6_LACHE</name>
<reference evidence="2 5" key="1">
    <citation type="submission" date="2015-08" db="EMBL/GenBank/DDBJ databases">
        <title>Complete genome sequence of Lactobacillus helveticus CAUH18, a probiotic strain originated from koumiss.</title>
        <authorList>
            <person name="Yang Y."/>
            <person name="Hao Y."/>
        </authorList>
    </citation>
    <scope>NUCLEOTIDE SEQUENCE [LARGE SCALE GENOMIC DNA]</scope>
    <source>
        <strain evidence="2 5">CAUH18</strain>
    </source>
</reference>
<feature type="transmembrane region" description="Helical" evidence="1">
    <location>
        <begin position="74"/>
        <end position="94"/>
    </location>
</feature>
<feature type="transmembrane region" description="Helical" evidence="1">
    <location>
        <begin position="159"/>
        <end position="178"/>
    </location>
</feature>
<reference evidence="6" key="2">
    <citation type="submission" date="2016-05" db="EMBL/GenBank/DDBJ databases">
        <title>Genome sequence of Lactobacillus helveticus FAM8105.</title>
        <authorList>
            <person name="Ahrens C."/>
            <person name="Schmid M."/>
        </authorList>
    </citation>
    <scope>NUCLEOTIDE SEQUENCE [LARGE SCALE GENOMIC DNA]</scope>
    <source>
        <strain evidence="6">FAM8105</strain>
    </source>
</reference>
<feature type="transmembrane region" description="Helical" evidence="1">
    <location>
        <begin position="12"/>
        <end position="30"/>
    </location>
</feature>
<dbReference type="Proteomes" id="UP000063930">
    <property type="component" value="Chromosome"/>
</dbReference>
<sequence length="181" mass="20583">MVGFCIRSDYKFRLGIDTIFNCWCLVQYLRGEMMFLTSVLTGGQWFLPVIVVLVAAALLASYAKKKKLAKLEKVLNILGYVFMFLLMVILWIMYYRKEMAFSSAFIYTAIVIYTIMSEILKKYKNTLKGKYQLAKMALAGIYAVAIGLMILVGGQFSSVAWLIAIIFVVVIWVIAYAIEKS</sequence>
<reference evidence="4 7" key="3">
    <citation type="submission" date="2017-02" db="EMBL/GenBank/DDBJ databases">
        <title>Complete genome sequence of Lactobacillus helveticus.</title>
        <authorList>
            <person name="Kim J.F."/>
            <person name="Chung Y."/>
            <person name="Kwak M."/>
        </authorList>
    </citation>
    <scope>NUCLEOTIDE SEQUENCE [LARGE SCALE GENOMIC DNA]</scope>
    <source>
        <strain evidence="4 7">LH5</strain>
    </source>
</reference>
<evidence type="ECO:0000313" key="5">
    <source>
        <dbReference type="Proteomes" id="UP000063930"/>
    </source>
</evidence>